<evidence type="ECO:0000313" key="14">
    <source>
        <dbReference type="Proteomes" id="UP000799424"/>
    </source>
</evidence>
<dbReference type="Pfam" id="PF18314">
    <property type="entry name" value="FAS_I_H"/>
    <property type="match status" value="1"/>
</dbReference>
<evidence type="ECO:0000256" key="5">
    <source>
        <dbReference type="ARBA" id="ARBA00022679"/>
    </source>
</evidence>
<dbReference type="SUPFAM" id="SSF53901">
    <property type="entry name" value="Thiolase-like"/>
    <property type="match status" value="2"/>
</dbReference>
<dbReference type="EMBL" id="MU006231">
    <property type="protein sequence ID" value="KAF2823884.1"/>
    <property type="molecule type" value="Genomic_DNA"/>
</dbReference>
<dbReference type="PIRSF" id="PIRSF000454">
    <property type="entry name" value="FAS_yeast_alpha"/>
    <property type="match status" value="1"/>
</dbReference>
<proteinExistence type="inferred from homology"/>
<evidence type="ECO:0000259" key="12">
    <source>
        <dbReference type="PROSITE" id="PS52004"/>
    </source>
</evidence>
<dbReference type="GO" id="GO:0004312">
    <property type="term" value="F:fatty acid synthase activity"/>
    <property type="evidence" value="ECO:0007669"/>
    <property type="project" value="InterPro"/>
</dbReference>
<gene>
    <name evidence="13" type="ORF">CC86DRAFT_297643</name>
</gene>
<dbReference type="InterPro" id="IPR009081">
    <property type="entry name" value="PP-bd_ACP"/>
</dbReference>
<name>A0A6A6ZTV9_9PLEO</name>
<dbReference type="InterPro" id="IPR047224">
    <property type="entry name" value="FAS_alpha_su_C"/>
</dbReference>
<dbReference type="GO" id="GO:0008897">
    <property type="term" value="F:holo-[acyl-carrier-protein] synthase activity"/>
    <property type="evidence" value="ECO:0007669"/>
    <property type="project" value="InterPro"/>
</dbReference>
<dbReference type="PROSITE" id="PS00606">
    <property type="entry name" value="KS3_1"/>
    <property type="match status" value="1"/>
</dbReference>
<evidence type="ECO:0000259" key="11">
    <source>
        <dbReference type="PROSITE" id="PS50075"/>
    </source>
</evidence>
<dbReference type="GO" id="GO:0004315">
    <property type="term" value="F:3-oxoacyl-[acyl-carrier-protein] synthase activity"/>
    <property type="evidence" value="ECO:0007669"/>
    <property type="project" value="UniProtKB-EC"/>
</dbReference>
<keyword evidence="3 6" id="KW-0596">Phosphopantetheine</keyword>
<feature type="region of interest" description="Disordered" evidence="10">
    <location>
        <begin position="1208"/>
        <end position="1229"/>
    </location>
</feature>
<dbReference type="PANTHER" id="PTHR10982">
    <property type="entry name" value="MALONYL COA-ACYL CARRIER PROTEIN TRANSACYLASE"/>
    <property type="match status" value="1"/>
</dbReference>
<dbReference type="InterPro" id="IPR020841">
    <property type="entry name" value="PKS_Beta-ketoAc_synthase_dom"/>
</dbReference>
<dbReference type="Gene3D" id="3.30.70.2490">
    <property type="match status" value="1"/>
</dbReference>
<evidence type="ECO:0000256" key="3">
    <source>
        <dbReference type="ARBA" id="ARBA00022450"/>
    </source>
</evidence>
<evidence type="ECO:0000313" key="13">
    <source>
        <dbReference type="EMBL" id="KAF2823884.1"/>
    </source>
</evidence>
<sequence length="1585" mass="173030">MKQTHGTLFREHDTANAISRNFLSLKKNGDEIYYVVQEEEAAVKDTVASPASISEVPQQTDSPADTPPPTIATGSIQDIPIQVVDIVRTIVSVVLKKPSNDVAFDQSIKALAGGRSTLQNEIIGDLDAEFGSVPDGAEELPLSNLCSALQMIFSGALGKRTKALADKFFNAKMPGGFGLSRLRELLLKDYGLGPGRQDAILLTALQNPPVARLGSESEAKAFWAGLVTRYASSTGLEINEVVNGPGAVAVAVDSKTLDALNQRTTDFHREIYDAYARHLSENSRAADLEAAQLRTEMRNMQHELDLWSGEHGNDYANGIKPSFDKRKVRLYDSAWNWAVQDLFKLYHSVFCQSFQLQSDEVVRRRHHIVNCSSERLLCVMRYLLQGLETNSTCPTNAKEWLEDLFQDCTAALKQAPTYRANSQLMVPRTTIDCTGCIQFAEVPATIPGVADNYKMAKEDGATTHQVGSLPPTPAMTPVSMTSATPNEAASTPESFISRNIYYPKIQQKLNGTWVASHHLSNQCADTLERALSIGLSFQGKNVLVTGAGEGSIGAHIVQGLLSSGARVIVTTSSYTKATKFYQRMYTKFGAKGSTLMVLPYNAGSSQDAETLVQYIYNISNADWDLDHIIPFAAISEAASGIELGPKSELAHRMMLTNVLRLLGAVKRAKETRHIVTRPAQVILPLSPNHGILGGDGLYSESKLGLEALLNKWHTEDWSNYLSVCGAIIGWTRGTSLMNDNNIVAEGVEALGLRTFSQDEMAMNVLGLMHSPVLEANQMEPVLADLSGGMTAVPNLKTEIVAIREHLSEPSSIRRSLIIERQVEPKTSRAASLHTPLGPLQRRANTTTSFPKLSTFESDVAHLSSLEGMVDLEKIVVVAGSGEIGPHGSSRTRWQMESSGHFTLEGFIEMAWMMGLIEYQSGESVLHDGWVSKESKKAIEDDEIKKKYEEHILKHSGIRLLDARALDGPDPAARQVLHEVDLQHDFAPFEVSRETAADLLREHGRKVTIKPGADEDTFTALLHKGARLMVPKSLPFDRTVGGQLPTGWSAKVYGVSDEIINQVDPATLYALVCTAEALLSAGVTDPYEFYKHIHVSQLGVCVGSGFGGAASLQGIYKERFLDKVVQNDVLAESFINTGNAWINMLLLGSCGPNITPVGACATALESLDVGVEAISSGKAKAVLVGGYDHLAKDVSYEFANMKATINSDNELKNGRQPQEMSRPATSTRSGFVESEGCGIQLLTTASLALEMGLPIHGIVALTRTACDGVGRSLPAPGCGTINFSGTSKANFDSPLLNMSYRKRQIERYMLQIKENEEADIARLTEEIIAYKTGPASMDVETYRQHRLKAIHSEGAKQRSDVLNRYGNDFWKRESTISPMQGALAVWGLTADDISVVSCHGTSTVKNELNECAVIQEQMDQLKRNKGNPLLAVFQKHLTGHPKGAAAAWMLNGALQIMDSGLIPGNRNADNIDSALEEFDHIVFPNETIHSSQDVKAVIVSAFGFGQKGAQAIVVHPKYLFAAAGKEVYETYKEKVRNKQMKADQYLVKGMITNTVFKAKNEPPYPKNVETNWLTNLDARLPIDMKL</sequence>
<dbReference type="FunFam" id="3.40.50.720:FF:000168">
    <property type="entry name" value="Fatty acid synthase subunit alpha"/>
    <property type="match status" value="1"/>
</dbReference>
<dbReference type="Pfam" id="PF18325">
    <property type="entry name" value="Fas_alpha_ACP"/>
    <property type="match status" value="1"/>
</dbReference>
<feature type="coiled-coil region" evidence="9">
    <location>
        <begin position="283"/>
        <end position="310"/>
    </location>
</feature>
<evidence type="ECO:0000256" key="2">
    <source>
        <dbReference type="ARBA" id="ARBA00013191"/>
    </source>
</evidence>
<feature type="compositionally biased region" description="Polar residues" evidence="10">
    <location>
        <begin position="1214"/>
        <end position="1228"/>
    </location>
</feature>
<organism evidence="13 14">
    <name type="scientific">Ophiobolus disseminans</name>
    <dbReference type="NCBI Taxonomy" id="1469910"/>
    <lineage>
        <taxon>Eukaryota</taxon>
        <taxon>Fungi</taxon>
        <taxon>Dikarya</taxon>
        <taxon>Ascomycota</taxon>
        <taxon>Pezizomycotina</taxon>
        <taxon>Dothideomycetes</taxon>
        <taxon>Pleosporomycetidae</taxon>
        <taxon>Pleosporales</taxon>
        <taxon>Pleosporineae</taxon>
        <taxon>Phaeosphaeriaceae</taxon>
        <taxon>Ophiobolus</taxon>
    </lineage>
</organism>
<keyword evidence="14" id="KW-1185">Reference proteome</keyword>
<keyword evidence="9" id="KW-0175">Coiled coil</keyword>
<dbReference type="CDD" id="cd00828">
    <property type="entry name" value="elong_cond_enzymes"/>
    <property type="match status" value="1"/>
</dbReference>
<dbReference type="GO" id="GO:0042759">
    <property type="term" value="P:long-chain fatty acid biosynthetic process"/>
    <property type="evidence" value="ECO:0007669"/>
    <property type="project" value="UniProtKB-UniRule"/>
</dbReference>
<dbReference type="SMART" id="SM00825">
    <property type="entry name" value="PKS_KS"/>
    <property type="match status" value="1"/>
</dbReference>
<evidence type="ECO:0000256" key="7">
    <source>
        <dbReference type="PIRSR" id="PIRSR000454-1"/>
    </source>
</evidence>
<accession>A0A6A6ZTV9</accession>
<dbReference type="InterPro" id="IPR016039">
    <property type="entry name" value="Thiolase-like"/>
</dbReference>
<dbReference type="PROSITE" id="PS52004">
    <property type="entry name" value="KS3_2"/>
    <property type="match status" value="1"/>
</dbReference>
<keyword evidence="4" id="KW-0597">Phosphoprotein</keyword>
<dbReference type="Pfam" id="PF00106">
    <property type="entry name" value="adh_short"/>
    <property type="match status" value="1"/>
</dbReference>
<dbReference type="Gene3D" id="3.40.50.720">
    <property type="entry name" value="NAD(P)-binding Rossmann-like Domain"/>
    <property type="match status" value="1"/>
</dbReference>
<dbReference type="InterPro" id="IPR041550">
    <property type="entry name" value="FASI_helical"/>
</dbReference>
<dbReference type="SUPFAM" id="SSF51735">
    <property type="entry name" value="NAD(P)-binding Rossmann-fold domains"/>
    <property type="match status" value="1"/>
</dbReference>
<dbReference type="InterPro" id="IPR014030">
    <property type="entry name" value="Ketoacyl_synth_N"/>
</dbReference>
<dbReference type="Proteomes" id="UP000799424">
    <property type="component" value="Unassembled WGS sequence"/>
</dbReference>
<feature type="domain" description="Carrier" evidence="11">
    <location>
        <begin position="81"/>
        <end position="156"/>
    </location>
</feature>
<dbReference type="InterPro" id="IPR002347">
    <property type="entry name" value="SDR_fam"/>
</dbReference>
<feature type="region of interest" description="Disordered" evidence="10">
    <location>
        <begin position="46"/>
        <end position="74"/>
    </location>
</feature>
<evidence type="ECO:0000256" key="10">
    <source>
        <dbReference type="SAM" id="MobiDB-lite"/>
    </source>
</evidence>
<evidence type="ECO:0000256" key="1">
    <source>
        <dbReference type="ARBA" id="ARBA00007485"/>
    </source>
</evidence>
<dbReference type="PROSITE" id="PS50075">
    <property type="entry name" value="CARRIER"/>
    <property type="match status" value="1"/>
</dbReference>
<dbReference type="PANTHER" id="PTHR10982:SF21">
    <property type="entry name" value="FATTY ACID SYNTHASE SUBUNIT BETA"/>
    <property type="match status" value="1"/>
</dbReference>
<comment type="similarity">
    <text evidence="1 6">Belongs to the thiolase-like superfamily. Fungal fatty acid synthetase subunit alpha family.</text>
</comment>
<evidence type="ECO:0000256" key="9">
    <source>
        <dbReference type="SAM" id="Coils"/>
    </source>
</evidence>
<keyword evidence="5 6" id="KW-0808">Transferase</keyword>
<dbReference type="OrthoDB" id="4251012at2759"/>
<evidence type="ECO:0000256" key="8">
    <source>
        <dbReference type="PIRSR" id="PIRSR000454-4"/>
    </source>
</evidence>
<dbReference type="EC" id="2.3.1.41" evidence="2"/>
<dbReference type="GO" id="GO:0044550">
    <property type="term" value="P:secondary metabolite biosynthetic process"/>
    <property type="evidence" value="ECO:0007669"/>
    <property type="project" value="UniProtKB-ARBA"/>
</dbReference>
<dbReference type="GO" id="GO:0004316">
    <property type="term" value="F:3-oxoacyl-[acyl-carrier-protein] reductase (NADPH) activity"/>
    <property type="evidence" value="ECO:0007669"/>
    <property type="project" value="InterPro"/>
</dbReference>
<dbReference type="InterPro" id="IPR050830">
    <property type="entry name" value="Fungal_FAS"/>
</dbReference>
<dbReference type="Pfam" id="PF02801">
    <property type="entry name" value="Ketoacyl-synt_C"/>
    <property type="match status" value="1"/>
</dbReference>
<evidence type="ECO:0000256" key="6">
    <source>
        <dbReference type="PIRNR" id="PIRNR000454"/>
    </source>
</evidence>
<dbReference type="Gene3D" id="6.10.250.1930">
    <property type="match status" value="1"/>
</dbReference>
<feature type="active site" description="For beta-ketoacyl synthase activity" evidence="7">
    <location>
        <position position="1159"/>
    </location>
</feature>
<feature type="domain" description="Ketosynthase family 3 (KS3)" evidence="12">
    <location>
        <begin position="973"/>
        <end position="1514"/>
    </location>
</feature>
<feature type="modified residue" description="O-(pantetheine 4'-phosphoryl)serine" evidence="8">
    <location>
        <position position="116"/>
    </location>
</feature>
<reference evidence="13" key="1">
    <citation type="journal article" date="2020" name="Stud. Mycol.">
        <title>101 Dothideomycetes genomes: a test case for predicting lifestyles and emergence of pathogens.</title>
        <authorList>
            <person name="Haridas S."/>
            <person name="Albert R."/>
            <person name="Binder M."/>
            <person name="Bloem J."/>
            <person name="Labutti K."/>
            <person name="Salamov A."/>
            <person name="Andreopoulos B."/>
            <person name="Baker S."/>
            <person name="Barry K."/>
            <person name="Bills G."/>
            <person name="Bluhm B."/>
            <person name="Cannon C."/>
            <person name="Castanera R."/>
            <person name="Culley D."/>
            <person name="Daum C."/>
            <person name="Ezra D."/>
            <person name="Gonzalez J."/>
            <person name="Henrissat B."/>
            <person name="Kuo A."/>
            <person name="Liang C."/>
            <person name="Lipzen A."/>
            <person name="Lutzoni F."/>
            <person name="Magnuson J."/>
            <person name="Mondo S."/>
            <person name="Nolan M."/>
            <person name="Ohm R."/>
            <person name="Pangilinan J."/>
            <person name="Park H.-J."/>
            <person name="Ramirez L."/>
            <person name="Alfaro M."/>
            <person name="Sun H."/>
            <person name="Tritt A."/>
            <person name="Yoshinaga Y."/>
            <person name="Zwiers L.-H."/>
            <person name="Turgeon B."/>
            <person name="Goodwin S."/>
            <person name="Spatafora J."/>
            <person name="Crous P."/>
            <person name="Grigoriev I."/>
        </authorList>
    </citation>
    <scope>NUCLEOTIDE SEQUENCE</scope>
    <source>
        <strain evidence="13">CBS 113818</strain>
    </source>
</reference>
<dbReference type="InterPro" id="IPR036291">
    <property type="entry name" value="NAD(P)-bd_dom_sf"/>
</dbReference>
<dbReference type="GO" id="GO:0005835">
    <property type="term" value="C:fatty acid synthase complex"/>
    <property type="evidence" value="ECO:0007669"/>
    <property type="project" value="InterPro"/>
</dbReference>
<protein>
    <recommendedName>
        <fullName evidence="2">beta-ketoacyl-[acyl-carrier-protein] synthase I</fullName>
        <ecNumber evidence="2">2.3.1.41</ecNumber>
    </recommendedName>
</protein>
<dbReference type="Pfam" id="PF00109">
    <property type="entry name" value="ketoacyl-synt"/>
    <property type="match status" value="1"/>
</dbReference>
<dbReference type="InterPro" id="IPR014031">
    <property type="entry name" value="Ketoacyl_synth_C"/>
</dbReference>
<evidence type="ECO:0000256" key="4">
    <source>
        <dbReference type="ARBA" id="ARBA00022553"/>
    </source>
</evidence>
<dbReference type="InterPro" id="IPR026025">
    <property type="entry name" value="FAS_alpha_yeast"/>
</dbReference>
<dbReference type="InterPro" id="IPR018201">
    <property type="entry name" value="Ketoacyl_synth_AS"/>
</dbReference>
<dbReference type="Gene3D" id="6.10.140.1410">
    <property type="match status" value="1"/>
</dbReference>
<dbReference type="CDD" id="cd08950">
    <property type="entry name" value="KR_fFAS_SDR_c_like"/>
    <property type="match status" value="1"/>
</dbReference>
<dbReference type="InterPro" id="IPR040899">
    <property type="entry name" value="Fas_alpha_ACP"/>
</dbReference>
<dbReference type="Gene3D" id="3.40.47.10">
    <property type="match status" value="2"/>
</dbReference>
<feature type="compositionally biased region" description="Polar residues" evidence="10">
    <location>
        <begin position="49"/>
        <end position="63"/>
    </location>
</feature>